<dbReference type="InterPro" id="IPR017475">
    <property type="entry name" value="EPS_sugar_tfrase"/>
</dbReference>
<evidence type="ECO:0000256" key="6">
    <source>
        <dbReference type="ARBA" id="ARBA00023136"/>
    </source>
</evidence>
<sequence length="468" mass="53507">MQDLISNNSSRMELSMRLMDVVALELAGAVASQLHFQVPLLDAEPIHAVLLHFCSALAFLLFPQLELYGSWRGRSLPDLFLRLAASWALVLMIGLFFSFMIHHVGHVSRLWLFYWYAIGVAMLMAYRSAVYFVLRYLRTKGLNSKRVVLVGYGTTGQELHRRAHDLDWAGYDVVAVHAAPEDACKITDPTIVRIPDLQKIHEYVVANHIHEIWITLPLMESPKLQQLQYLLRNTLVDIRWAPDILGLQMLSNKMTNFLGFPVVDLNQPISSGLNGIVKDIFDKVFALVALILLIPLFVVLAVLIKQSSPGPIFFKQPRLGLNGKKFNVYKFRTMKVHEEHGTVTQATKNDPRITPIGAFLRRTSLDELPQFINVLLGDMSVVGPRPHALQHNELYKDLLEMYMLRHRVKPGITGWAQIHGHRGETDTVDKMAKRVQFDLHYIQNWSLWMDIRIIVWTAFKGWTGKNAY</sequence>
<dbReference type="NCBIfam" id="TIGR03023">
    <property type="entry name" value="WcaJ_sugtrans"/>
    <property type="match status" value="1"/>
</dbReference>
<dbReference type="Gene3D" id="3.40.50.720">
    <property type="entry name" value="NAD(P)-binding Rossmann-like Domain"/>
    <property type="match status" value="1"/>
</dbReference>
<keyword evidence="4 7" id="KW-0812">Transmembrane</keyword>
<feature type="transmembrane region" description="Helical" evidence="7">
    <location>
        <begin position="46"/>
        <end position="67"/>
    </location>
</feature>
<dbReference type="PANTHER" id="PTHR30576">
    <property type="entry name" value="COLANIC BIOSYNTHESIS UDP-GLUCOSE LIPID CARRIER TRANSFERASE"/>
    <property type="match status" value="1"/>
</dbReference>
<evidence type="ECO:0000256" key="7">
    <source>
        <dbReference type="SAM" id="Phobius"/>
    </source>
</evidence>
<name>A0A0C1YPZ9_9BURK</name>
<evidence type="ECO:0000256" key="2">
    <source>
        <dbReference type="ARBA" id="ARBA00006464"/>
    </source>
</evidence>
<dbReference type="InterPro" id="IPR036291">
    <property type="entry name" value="NAD(P)-bd_dom_sf"/>
</dbReference>
<dbReference type="Pfam" id="PF13727">
    <property type="entry name" value="CoA_binding_3"/>
    <property type="match status" value="1"/>
</dbReference>
<dbReference type="PANTHER" id="PTHR30576:SF21">
    <property type="entry name" value="UDP-GLUCOSE:UNDECAPRENYL-PHOSPHATE GLUCOSE-1-PHOSPHATE TRANSFERASE"/>
    <property type="match status" value="1"/>
</dbReference>
<dbReference type="STRING" id="709839.TSA66_20650"/>
<keyword evidence="3 9" id="KW-0808">Transferase</keyword>
<dbReference type="OrthoDB" id="9808602at2"/>
<organism evidence="9 10">
    <name type="scientific">Noviherbaspirillum autotrophicum</name>
    <dbReference type="NCBI Taxonomy" id="709839"/>
    <lineage>
        <taxon>Bacteria</taxon>
        <taxon>Pseudomonadati</taxon>
        <taxon>Pseudomonadota</taxon>
        <taxon>Betaproteobacteria</taxon>
        <taxon>Burkholderiales</taxon>
        <taxon>Oxalobacteraceae</taxon>
        <taxon>Noviherbaspirillum</taxon>
    </lineage>
</organism>
<evidence type="ECO:0000313" key="9">
    <source>
        <dbReference type="EMBL" id="KIF82692.1"/>
    </source>
</evidence>
<dbReference type="SUPFAM" id="SSF51735">
    <property type="entry name" value="NAD(P)-binding Rossmann-fold domains"/>
    <property type="match status" value="1"/>
</dbReference>
<dbReference type="GO" id="GO:0089702">
    <property type="term" value="F:undecaprenyl-phosphate glucose phosphotransferase activity"/>
    <property type="evidence" value="ECO:0007669"/>
    <property type="project" value="TreeGrafter"/>
</dbReference>
<comment type="subcellular location">
    <subcellularLocation>
        <location evidence="1">Membrane</location>
        <topology evidence="1">Multi-pass membrane protein</topology>
    </subcellularLocation>
</comment>
<keyword evidence="10" id="KW-1185">Reference proteome</keyword>
<reference evidence="9 10" key="1">
    <citation type="submission" date="2014-12" db="EMBL/GenBank/DDBJ databases">
        <title>Denitrispirillum autotrophicum gen. nov., sp. nov., Denitrifying, Facultatively Autotrophic Bacteria Isolated from Rice Paddy Soil.</title>
        <authorList>
            <person name="Ishii S."/>
            <person name="Ashida N."/>
            <person name="Ohno H."/>
            <person name="Otsuka S."/>
            <person name="Yokota A."/>
            <person name="Senoo K."/>
        </authorList>
    </citation>
    <scope>NUCLEOTIDE SEQUENCE [LARGE SCALE GENOMIC DNA]</scope>
    <source>
        <strain evidence="9 10">TSA66</strain>
    </source>
</reference>
<comment type="caution">
    <text evidence="9">The sequence shown here is derived from an EMBL/GenBank/DDBJ whole genome shotgun (WGS) entry which is preliminary data.</text>
</comment>
<dbReference type="Pfam" id="PF02397">
    <property type="entry name" value="Bac_transf"/>
    <property type="match status" value="1"/>
</dbReference>
<proteinExistence type="inferred from homology"/>
<keyword evidence="6 7" id="KW-0472">Membrane</keyword>
<dbReference type="GO" id="GO:0009242">
    <property type="term" value="P:colanic acid biosynthetic process"/>
    <property type="evidence" value="ECO:0007669"/>
    <property type="project" value="TreeGrafter"/>
</dbReference>
<dbReference type="Proteomes" id="UP000031572">
    <property type="component" value="Unassembled WGS sequence"/>
</dbReference>
<dbReference type="InterPro" id="IPR003362">
    <property type="entry name" value="Bact_transf"/>
</dbReference>
<feature type="transmembrane region" description="Helical" evidence="7">
    <location>
        <begin position="21"/>
        <end position="40"/>
    </location>
</feature>
<dbReference type="EMBL" id="JWJG01000028">
    <property type="protein sequence ID" value="KIF82692.1"/>
    <property type="molecule type" value="Genomic_DNA"/>
</dbReference>
<evidence type="ECO:0000256" key="3">
    <source>
        <dbReference type="ARBA" id="ARBA00022679"/>
    </source>
</evidence>
<evidence type="ECO:0000259" key="8">
    <source>
        <dbReference type="Pfam" id="PF02397"/>
    </source>
</evidence>
<feature type="transmembrane region" description="Helical" evidence="7">
    <location>
        <begin position="113"/>
        <end position="137"/>
    </location>
</feature>
<protein>
    <submittedName>
        <fullName evidence="9">UDP-sugar lipid carrier transferase</fullName>
    </submittedName>
</protein>
<feature type="domain" description="Bacterial sugar transferase" evidence="8">
    <location>
        <begin position="278"/>
        <end position="460"/>
    </location>
</feature>
<dbReference type="GO" id="GO:0016020">
    <property type="term" value="C:membrane"/>
    <property type="evidence" value="ECO:0007669"/>
    <property type="project" value="UniProtKB-SubCell"/>
</dbReference>
<feature type="transmembrane region" description="Helical" evidence="7">
    <location>
        <begin position="79"/>
        <end position="101"/>
    </location>
</feature>
<evidence type="ECO:0000313" key="10">
    <source>
        <dbReference type="Proteomes" id="UP000031572"/>
    </source>
</evidence>
<keyword evidence="5 7" id="KW-1133">Transmembrane helix</keyword>
<dbReference type="InterPro" id="IPR017473">
    <property type="entry name" value="Undecaprenyl-P_gluc_Ptfrase"/>
</dbReference>
<accession>A0A0C1YPZ9</accession>
<evidence type="ECO:0000256" key="4">
    <source>
        <dbReference type="ARBA" id="ARBA00022692"/>
    </source>
</evidence>
<feature type="transmembrane region" description="Helical" evidence="7">
    <location>
        <begin position="284"/>
        <end position="304"/>
    </location>
</feature>
<dbReference type="AlphaFoldDB" id="A0A0C1YPZ9"/>
<evidence type="ECO:0000256" key="5">
    <source>
        <dbReference type="ARBA" id="ARBA00022989"/>
    </source>
</evidence>
<gene>
    <name evidence="9" type="ORF">TSA66_20650</name>
</gene>
<evidence type="ECO:0000256" key="1">
    <source>
        <dbReference type="ARBA" id="ARBA00004141"/>
    </source>
</evidence>
<dbReference type="NCBIfam" id="TIGR03025">
    <property type="entry name" value="EPS_sugtrans"/>
    <property type="match status" value="1"/>
</dbReference>
<comment type="similarity">
    <text evidence="2">Belongs to the bacterial sugar transferase family.</text>
</comment>